<evidence type="ECO:0000256" key="1">
    <source>
        <dbReference type="ARBA" id="ARBA00022729"/>
    </source>
</evidence>
<dbReference type="Gene3D" id="2.60.40.1220">
    <property type="match status" value="1"/>
</dbReference>
<name>A0ABQ4CLG0_9ACTN</name>
<keyword evidence="7" id="KW-1185">Reference proteome</keyword>
<dbReference type="InterPro" id="IPR007348">
    <property type="entry name" value="CopC_dom"/>
</dbReference>
<keyword evidence="3" id="KW-0472">Membrane</keyword>
<dbReference type="SUPFAM" id="SSF81296">
    <property type="entry name" value="E set domains"/>
    <property type="match status" value="1"/>
</dbReference>
<dbReference type="RefSeq" id="WP_203711578.1">
    <property type="nucleotide sequence ID" value="NZ_BONE01000009.1"/>
</dbReference>
<feature type="transmembrane region" description="Helical" evidence="3">
    <location>
        <begin position="150"/>
        <end position="171"/>
    </location>
</feature>
<accession>A0ABQ4CLG0</accession>
<evidence type="ECO:0000256" key="3">
    <source>
        <dbReference type="SAM" id="Phobius"/>
    </source>
</evidence>
<keyword evidence="3" id="KW-0812">Transmembrane</keyword>
<feature type="chain" id="PRO_5047243329" description="CopC domain-containing protein" evidence="4">
    <location>
        <begin position="26"/>
        <end position="180"/>
    </location>
</feature>
<keyword evidence="3" id="KW-1133">Transmembrane helix</keyword>
<gene>
    <name evidence="6" type="ORF">Asi02nite_16420</name>
</gene>
<dbReference type="InterPro" id="IPR014755">
    <property type="entry name" value="Cu-Rt/internalin_Ig-like"/>
</dbReference>
<keyword evidence="1 4" id="KW-0732">Signal</keyword>
<reference evidence="6 7" key="1">
    <citation type="submission" date="2021-01" db="EMBL/GenBank/DDBJ databases">
        <title>Whole genome shotgun sequence of Asanoa siamensis NBRC 107932.</title>
        <authorList>
            <person name="Komaki H."/>
            <person name="Tamura T."/>
        </authorList>
    </citation>
    <scope>NUCLEOTIDE SEQUENCE [LARGE SCALE GENOMIC DNA]</scope>
    <source>
        <strain evidence="6 7">NBRC 107932</strain>
    </source>
</reference>
<keyword evidence="2" id="KW-0186">Copper</keyword>
<feature type="domain" description="CopC" evidence="5">
    <location>
        <begin position="29"/>
        <end position="119"/>
    </location>
</feature>
<dbReference type="EMBL" id="BONE01000009">
    <property type="protein sequence ID" value="GIF72124.1"/>
    <property type="molecule type" value="Genomic_DNA"/>
</dbReference>
<dbReference type="Pfam" id="PF04234">
    <property type="entry name" value="CopC"/>
    <property type="match status" value="1"/>
</dbReference>
<dbReference type="Proteomes" id="UP000604117">
    <property type="component" value="Unassembled WGS sequence"/>
</dbReference>
<dbReference type="InterPro" id="IPR014756">
    <property type="entry name" value="Ig_E-set"/>
</dbReference>
<evidence type="ECO:0000313" key="7">
    <source>
        <dbReference type="Proteomes" id="UP000604117"/>
    </source>
</evidence>
<organism evidence="6 7">
    <name type="scientific">Asanoa siamensis</name>
    <dbReference type="NCBI Taxonomy" id="926357"/>
    <lineage>
        <taxon>Bacteria</taxon>
        <taxon>Bacillati</taxon>
        <taxon>Actinomycetota</taxon>
        <taxon>Actinomycetes</taxon>
        <taxon>Micromonosporales</taxon>
        <taxon>Micromonosporaceae</taxon>
        <taxon>Asanoa</taxon>
    </lineage>
</organism>
<evidence type="ECO:0000313" key="6">
    <source>
        <dbReference type="EMBL" id="GIF72124.1"/>
    </source>
</evidence>
<comment type="caution">
    <text evidence="6">The sequence shown here is derived from an EMBL/GenBank/DDBJ whole genome shotgun (WGS) entry which is preliminary data.</text>
</comment>
<evidence type="ECO:0000256" key="2">
    <source>
        <dbReference type="ARBA" id="ARBA00023008"/>
    </source>
</evidence>
<feature type="signal peptide" evidence="4">
    <location>
        <begin position="1"/>
        <end position="25"/>
    </location>
</feature>
<sequence length="180" mass="17763">MLRRGGALLLLIFCFAVAGGTPATADGGLVASDPAAGAVLDSAPASVSLTFSAAPDAARSHVAVIGGDGVALTADAPRAGSRSTLTLPFTAKGPGNLTVAYHVEFTDGGQTSGSLRFSVGTGVAPPAPSEAERAATDDAISAHAHTIDPLSGFLLAVDGAAVLVVLALLYLRRPYAAPSN</sequence>
<evidence type="ECO:0000259" key="5">
    <source>
        <dbReference type="Pfam" id="PF04234"/>
    </source>
</evidence>
<evidence type="ECO:0000256" key="4">
    <source>
        <dbReference type="SAM" id="SignalP"/>
    </source>
</evidence>
<proteinExistence type="predicted"/>
<protein>
    <recommendedName>
        <fullName evidence="5">CopC domain-containing protein</fullName>
    </recommendedName>
</protein>